<feature type="compositionally biased region" description="Basic and acidic residues" evidence="1">
    <location>
        <begin position="447"/>
        <end position="456"/>
    </location>
</feature>
<proteinExistence type="predicted"/>
<feature type="compositionally biased region" description="Basic and acidic residues" evidence="1">
    <location>
        <begin position="1542"/>
        <end position="1558"/>
    </location>
</feature>
<feature type="compositionally biased region" description="Basic and acidic residues" evidence="1">
    <location>
        <begin position="624"/>
        <end position="636"/>
    </location>
</feature>
<feature type="compositionally biased region" description="Acidic residues" evidence="1">
    <location>
        <begin position="647"/>
        <end position="659"/>
    </location>
</feature>
<feature type="compositionally biased region" description="Basic residues" evidence="1">
    <location>
        <begin position="1061"/>
        <end position="1086"/>
    </location>
</feature>
<feature type="compositionally biased region" description="Acidic residues" evidence="1">
    <location>
        <begin position="757"/>
        <end position="770"/>
    </location>
</feature>
<accession>A0AA36DCA7</accession>
<keyword evidence="3" id="KW-1185">Reference proteome</keyword>
<feature type="region of interest" description="Disordered" evidence="1">
    <location>
        <begin position="1332"/>
        <end position="1578"/>
    </location>
</feature>
<gene>
    <name evidence="2" type="ORF">MSPICULIGERA_LOCUS21819</name>
</gene>
<organism evidence="2 3">
    <name type="scientific">Mesorhabditis spiculigera</name>
    <dbReference type="NCBI Taxonomy" id="96644"/>
    <lineage>
        <taxon>Eukaryota</taxon>
        <taxon>Metazoa</taxon>
        <taxon>Ecdysozoa</taxon>
        <taxon>Nematoda</taxon>
        <taxon>Chromadorea</taxon>
        <taxon>Rhabditida</taxon>
        <taxon>Rhabditina</taxon>
        <taxon>Rhabditomorpha</taxon>
        <taxon>Rhabditoidea</taxon>
        <taxon>Rhabditidae</taxon>
        <taxon>Mesorhabditinae</taxon>
        <taxon>Mesorhabditis</taxon>
    </lineage>
</organism>
<feature type="region of interest" description="Disordered" evidence="1">
    <location>
        <begin position="621"/>
        <end position="665"/>
    </location>
</feature>
<dbReference type="EMBL" id="CATQJA010002665">
    <property type="protein sequence ID" value="CAJ0583750.1"/>
    <property type="molecule type" value="Genomic_DNA"/>
</dbReference>
<feature type="region of interest" description="Disordered" evidence="1">
    <location>
        <begin position="493"/>
        <end position="526"/>
    </location>
</feature>
<evidence type="ECO:0000313" key="3">
    <source>
        <dbReference type="Proteomes" id="UP001177023"/>
    </source>
</evidence>
<evidence type="ECO:0000313" key="2">
    <source>
        <dbReference type="EMBL" id="CAJ0583750.1"/>
    </source>
</evidence>
<feature type="compositionally biased region" description="Low complexity" evidence="1">
    <location>
        <begin position="400"/>
        <end position="430"/>
    </location>
</feature>
<name>A0AA36DCA7_9BILA</name>
<feature type="region of interest" description="Disordered" evidence="1">
    <location>
        <begin position="268"/>
        <end position="315"/>
    </location>
</feature>
<feature type="region of interest" description="Disordered" evidence="1">
    <location>
        <begin position="390"/>
        <end position="475"/>
    </location>
</feature>
<feature type="compositionally biased region" description="Low complexity" evidence="1">
    <location>
        <begin position="303"/>
        <end position="312"/>
    </location>
</feature>
<feature type="region of interest" description="Disordered" evidence="1">
    <location>
        <begin position="107"/>
        <end position="238"/>
    </location>
</feature>
<feature type="region of interest" description="Disordered" evidence="1">
    <location>
        <begin position="345"/>
        <end position="375"/>
    </location>
</feature>
<feature type="region of interest" description="Disordered" evidence="1">
    <location>
        <begin position="1"/>
        <end position="40"/>
    </location>
</feature>
<feature type="compositionally biased region" description="Polar residues" evidence="1">
    <location>
        <begin position="291"/>
        <end position="302"/>
    </location>
</feature>
<feature type="compositionally biased region" description="Basic and acidic residues" evidence="1">
    <location>
        <begin position="1568"/>
        <end position="1578"/>
    </location>
</feature>
<feature type="compositionally biased region" description="Basic and acidic residues" evidence="1">
    <location>
        <begin position="1376"/>
        <end position="1398"/>
    </location>
</feature>
<feature type="compositionally biased region" description="Low complexity" evidence="1">
    <location>
        <begin position="278"/>
        <end position="290"/>
    </location>
</feature>
<dbReference type="Proteomes" id="UP001177023">
    <property type="component" value="Unassembled WGS sequence"/>
</dbReference>
<sequence length="1578" mass="177882">MGPTVGDAGVLGGIPSKDWHIANSPDGSNEIKPDGVEMGDNVLSGAVRSARMGPPDYTFTQPTPELIEPQSITDAHAILSTASPDMELGKFLAQRNKQIKQFVHREKVKEQKQKTPKVQLDPTRGLQHLNPDEQPGSATHLQFMGAETSVEPVMPPVKPKRVRKTNPKTKAANIENGPVLPPAHTMLSGSNGSTEPNSPISASMGNSPSKLYANNGQHEAANGNQQRERPSAPTPAHPQNVQVVVCPSQQRSSPKNAKQTAPLPRHHIAHHQLPPSPQHQQQQQQHMQQHGYQNSQSFHQSIAQQHQAYPHQQYHERQYQQNMSGYNPNLQGQAVENPYLPQPQQQNVQFHRQPSEPQPAQEPQPVQELTREQQRQQDLENYHHHLQQLEQQRAMEQRQRQQQQQQQHQQQQQQQHNQFHQAHQPFAQHQNGHQPVHHAHPNNGHSQEPRHPDHIHYRINRSPPRNQNFEQSSHPENYPKELEQMLLGEDGLFGESNQSQRHRPSAPVPPSPKEGRRFRFDSGSSSQDSIAEIVELLEKDTMGDEFDKLGGIEPFFFNMPEDDQKMQDYLCPPPGQKPKQTHKEKTAAVLAKYAEILKEDDFDELDISINNIASLPGSQIKPAAKKEAAKKGKEKPSNCPPKPVNGDDTDLTDMDDDDPFSLNLDSDSKTKAFFEMVDGTDFTGLLDIPDEDLEAGTNSANDEILPDDSLGDFNIATDISDLDDQFLNLFDDDEADPKEQKKPVVVETPVLEKTLDPDSDLDELSDDDIDDDDDFPDHSAEILIKLGFPDFADMTEEQFLEYSDKMVGELRNNPSKGQLPIAAYQQAQMAAHQQQLMHNAQRNAAGVQGGLSNEPNLRRLLEQPITDPKSVQQQIFHTAQGQIVQVIHMDAATYAAAQRMPLDNHSRYMLEQHRIKWKERRLEKKTHFLKRSVKVLVYKNGALSDEVGRLGHRIVVVTTERRDLAKRLQHLEKNYLRRLTTAKKKKEIARAQKNLIPFAPEGQREQYIESARLAQLEARSATEAAKKVRRDLTAMATTMIPVLRAEIEADERDARAGDHLKHPRPPRIYKPRPNRKQQPRKKKKRSKDGVDQKLSEEYISQEVSALLSGIKADQEIREQGRLAQAQAARQAHAVVHRIVHADPQQKMPMPSPNENPMTYTQPNTVNPQTGSNTFQGPYTPFAQGAFEGAPMVEEIIQPTFQGGYRQIQIQAQQNNQQNFVQTTFVQENFQQIQHHAQMAPRKKRAPKQPAARPEPKVSPQKEDIPYKQLAQQMLQQFGTHPKTETKMGAGEAEPQRTIINYKMLGEVKTPTKQAEPPIIKLTPVSEPAAAIPSLKVEVEDDDLPEMKPKISPKSSKKEQQSANSAKNSLRPTLTPEKQRLSREERAKARRSAEEDVKRANLPSPPPKASPTKKSEPATDFANITPEIPKEAEQRSLRKRRIPLTPENLETPVKRRGRTRGTSIGSVASNEPELMFLDDESNSNMDIKSESSRSFRSTPAPATPDLLEEKVKKRRGRPPRRAMDDEKSATPVPVAQPEPVAEPPKESGRSLRLRERKIEPAVVPPPRATRPERAAKRKS</sequence>
<feature type="compositionally biased region" description="Polar residues" evidence="1">
    <location>
        <begin position="187"/>
        <end position="225"/>
    </location>
</feature>
<reference evidence="2" key="1">
    <citation type="submission" date="2023-06" db="EMBL/GenBank/DDBJ databases">
        <authorList>
            <person name="Delattre M."/>
        </authorList>
    </citation>
    <scope>NUCLEOTIDE SEQUENCE</scope>
    <source>
        <strain evidence="2">AF72</strain>
    </source>
</reference>
<feature type="compositionally biased region" description="Polar residues" evidence="1">
    <location>
        <begin position="1360"/>
        <end position="1371"/>
    </location>
</feature>
<comment type="caution">
    <text evidence="2">The sequence shown here is derived from an EMBL/GenBank/DDBJ whole genome shotgun (WGS) entry which is preliminary data.</text>
</comment>
<feature type="region of interest" description="Disordered" evidence="1">
    <location>
        <begin position="1232"/>
        <end position="1261"/>
    </location>
</feature>
<feature type="region of interest" description="Disordered" evidence="1">
    <location>
        <begin position="732"/>
        <end position="770"/>
    </location>
</feature>
<feature type="compositionally biased region" description="Polar residues" evidence="1">
    <location>
        <begin position="463"/>
        <end position="475"/>
    </location>
</feature>
<feature type="compositionally biased region" description="Basic residues" evidence="1">
    <location>
        <begin position="158"/>
        <end position="167"/>
    </location>
</feature>
<feature type="non-terminal residue" evidence="2">
    <location>
        <position position="1578"/>
    </location>
</feature>
<feature type="region of interest" description="Disordered" evidence="1">
    <location>
        <begin position="1052"/>
        <end position="1095"/>
    </location>
</feature>
<evidence type="ECO:0000256" key="1">
    <source>
        <dbReference type="SAM" id="MobiDB-lite"/>
    </source>
</evidence>
<protein>
    <submittedName>
        <fullName evidence="2">Uncharacterized protein</fullName>
    </submittedName>
</protein>